<evidence type="ECO:0000256" key="2">
    <source>
        <dbReference type="SAM" id="SignalP"/>
    </source>
</evidence>
<feature type="region of interest" description="Disordered" evidence="1">
    <location>
        <begin position="90"/>
        <end position="114"/>
    </location>
</feature>
<dbReference type="OrthoDB" id="3747754at2"/>
<accession>A0A328HIJ1</accession>
<evidence type="ECO:0000256" key="1">
    <source>
        <dbReference type="SAM" id="MobiDB-lite"/>
    </source>
</evidence>
<comment type="caution">
    <text evidence="3">The sequence shown here is derived from an EMBL/GenBank/DDBJ whole genome shotgun (WGS) entry which is preliminary data.</text>
</comment>
<gene>
    <name evidence="3" type="ORF">DBZ45_12365</name>
</gene>
<sequence>MRKESAVRKRTAWIIGAAVAVAALGGASVAAASVNPFDDDTTGNGGTQQPLNQTDRDKAVDAAMAKVGPGQVTEVERGDDAGSSYEVEIRKTDGSEVEVNIGPNFQVLNQSPDD</sequence>
<keyword evidence="2" id="KW-0732">Signal</keyword>
<dbReference type="AlphaFoldDB" id="A0A328HIJ1"/>
<feature type="chain" id="PRO_5016260663" evidence="2">
    <location>
        <begin position="33"/>
        <end position="114"/>
    </location>
</feature>
<dbReference type="Proteomes" id="UP000249166">
    <property type="component" value="Unassembled WGS sequence"/>
</dbReference>
<evidence type="ECO:0000313" key="3">
    <source>
        <dbReference type="EMBL" id="RAM37040.1"/>
    </source>
</evidence>
<protein>
    <submittedName>
        <fullName evidence="3">Uncharacterized protein</fullName>
    </submittedName>
</protein>
<feature type="region of interest" description="Disordered" evidence="1">
    <location>
        <begin position="34"/>
        <end position="53"/>
    </location>
</feature>
<dbReference type="EMBL" id="QLNP01000078">
    <property type="protein sequence ID" value="RAM37040.1"/>
    <property type="molecule type" value="Genomic_DNA"/>
</dbReference>
<organism evidence="3 4">
    <name type="scientific">Arthrobacter globiformis</name>
    <dbReference type="NCBI Taxonomy" id="1665"/>
    <lineage>
        <taxon>Bacteria</taxon>
        <taxon>Bacillati</taxon>
        <taxon>Actinomycetota</taxon>
        <taxon>Actinomycetes</taxon>
        <taxon>Micrococcales</taxon>
        <taxon>Micrococcaceae</taxon>
        <taxon>Arthrobacter</taxon>
    </lineage>
</organism>
<dbReference type="Gene3D" id="3.30.505.20">
    <property type="match status" value="1"/>
</dbReference>
<reference evidence="3 4" key="1">
    <citation type="submission" date="2018-04" db="EMBL/GenBank/DDBJ databases">
        <title>Bacteria isolated from cave deposits of Manipur.</title>
        <authorList>
            <person name="Sahoo D."/>
            <person name="Sarangthem I."/>
            <person name="Nandeibam J."/>
        </authorList>
    </citation>
    <scope>NUCLEOTIDE SEQUENCE [LARGE SCALE GENOMIC DNA]</scope>
    <source>
        <strain evidence="4">mrc11</strain>
    </source>
</reference>
<name>A0A328HIJ1_ARTGO</name>
<feature type="signal peptide" evidence="2">
    <location>
        <begin position="1"/>
        <end position="32"/>
    </location>
</feature>
<evidence type="ECO:0000313" key="4">
    <source>
        <dbReference type="Proteomes" id="UP000249166"/>
    </source>
</evidence>
<proteinExistence type="predicted"/>